<evidence type="ECO:0000313" key="4">
    <source>
        <dbReference type="Proteomes" id="UP000181951"/>
    </source>
</evidence>
<sequence>MVRYVHHALMGTAMGLCAAAGASAPAFGLRGLPHWPHGISGSWTAWMAAAYLLWELLDALVERRGFRSAVPLADPDAVLPADDTLRHHLVDSCFFLFMLVPPAALGLVWGPWGALVGLPLAVSWLFDAVNAALWERKHGLLVWRGEVEAQPLGKGRYFYSSPARPGPDPHPGPAAGPTGPAAPAADPRDA</sequence>
<name>A0A1H8U6S9_9ACTN</name>
<protein>
    <submittedName>
        <fullName evidence="3">Uncharacterized protein</fullName>
    </submittedName>
</protein>
<evidence type="ECO:0000313" key="3">
    <source>
        <dbReference type="EMBL" id="SEO98855.1"/>
    </source>
</evidence>
<feature type="transmembrane region" description="Helical" evidence="2">
    <location>
        <begin position="89"/>
        <end position="109"/>
    </location>
</feature>
<keyword evidence="2" id="KW-1133">Transmembrane helix</keyword>
<keyword evidence="4" id="KW-1185">Reference proteome</keyword>
<dbReference type="Proteomes" id="UP000181951">
    <property type="component" value="Unassembled WGS sequence"/>
</dbReference>
<organism evidence="3 4">
    <name type="scientific">Actinacidiphila rubida</name>
    <dbReference type="NCBI Taxonomy" id="310780"/>
    <lineage>
        <taxon>Bacteria</taxon>
        <taxon>Bacillati</taxon>
        <taxon>Actinomycetota</taxon>
        <taxon>Actinomycetes</taxon>
        <taxon>Kitasatosporales</taxon>
        <taxon>Streptomycetaceae</taxon>
        <taxon>Actinacidiphila</taxon>
    </lineage>
</organism>
<dbReference type="STRING" id="310780.SAMN05216267_10656"/>
<dbReference type="EMBL" id="FODD01000065">
    <property type="protein sequence ID" value="SEO98855.1"/>
    <property type="molecule type" value="Genomic_DNA"/>
</dbReference>
<accession>A0A1H8U6S9</accession>
<feature type="compositionally biased region" description="Low complexity" evidence="1">
    <location>
        <begin position="175"/>
        <end position="190"/>
    </location>
</feature>
<reference evidence="3 4" key="1">
    <citation type="submission" date="2016-10" db="EMBL/GenBank/DDBJ databases">
        <authorList>
            <person name="de Groot N.N."/>
        </authorList>
    </citation>
    <scope>NUCLEOTIDE SEQUENCE [LARGE SCALE GENOMIC DNA]</scope>
    <source>
        <strain evidence="3 4">CGMCC 4.2026</strain>
    </source>
</reference>
<evidence type="ECO:0000256" key="1">
    <source>
        <dbReference type="SAM" id="MobiDB-lite"/>
    </source>
</evidence>
<keyword evidence="2" id="KW-0472">Membrane</keyword>
<evidence type="ECO:0000256" key="2">
    <source>
        <dbReference type="SAM" id="Phobius"/>
    </source>
</evidence>
<feature type="region of interest" description="Disordered" evidence="1">
    <location>
        <begin position="158"/>
        <end position="190"/>
    </location>
</feature>
<feature type="transmembrane region" description="Helical" evidence="2">
    <location>
        <begin position="38"/>
        <end position="57"/>
    </location>
</feature>
<feature type="compositionally biased region" description="Pro residues" evidence="1">
    <location>
        <begin position="164"/>
        <end position="174"/>
    </location>
</feature>
<dbReference type="AlphaFoldDB" id="A0A1H8U6S9"/>
<keyword evidence="2" id="KW-0812">Transmembrane</keyword>
<gene>
    <name evidence="3" type="ORF">SAMN05216267_10656</name>
</gene>
<proteinExistence type="predicted"/>